<evidence type="ECO:0000313" key="7">
    <source>
        <dbReference type="Proteomes" id="UP000777440"/>
    </source>
</evidence>
<dbReference type="PANTHER" id="PTHR30346">
    <property type="entry name" value="TRANSCRIPTIONAL DUAL REGULATOR HCAR-RELATED"/>
    <property type="match status" value="1"/>
</dbReference>
<sequence length="199" mass="21102">MPAAFRLGAIPGATPGKWIDIWNERMPQTSLELVPLAAADQRRALRDDEVDAAIVRLPIDKDGLHVIPLYDEVPVVVCARDSHLTAADDELDAADLVGEVLIVPQDDVLGIRLPGTVAPQFDAPADTGQAIATVAAGVGIVVVPMSVARLHHRKDVEYRALRGGPLSTVALAWDAARTTPAVETFVGIVRGRTANSSRG</sequence>
<comment type="similarity">
    <text evidence="1">Belongs to the LysR transcriptional regulatory family.</text>
</comment>
<dbReference type="PANTHER" id="PTHR30346:SF0">
    <property type="entry name" value="HCA OPERON TRANSCRIPTIONAL ACTIVATOR HCAR"/>
    <property type="match status" value="1"/>
</dbReference>
<evidence type="ECO:0000256" key="2">
    <source>
        <dbReference type="ARBA" id="ARBA00023015"/>
    </source>
</evidence>
<dbReference type="Pfam" id="PF03466">
    <property type="entry name" value="LysR_substrate"/>
    <property type="match status" value="1"/>
</dbReference>
<reference evidence="6 7" key="1">
    <citation type="journal article" date="2021" name="MBio">
        <title>Poor Competitiveness of Bradyrhizobium in Pigeon Pea Root Colonization in Indian Soils.</title>
        <authorList>
            <person name="Chalasani D."/>
            <person name="Basu A."/>
            <person name="Pullabhotla S.V.S.R.N."/>
            <person name="Jorrin B."/>
            <person name="Neal A.L."/>
            <person name="Poole P.S."/>
            <person name="Podile A.R."/>
            <person name="Tkacz A."/>
        </authorList>
    </citation>
    <scope>NUCLEOTIDE SEQUENCE [LARGE SCALE GENOMIC DNA]</scope>
    <source>
        <strain evidence="6 7">HU12</strain>
    </source>
</reference>
<dbReference type="InterPro" id="IPR005119">
    <property type="entry name" value="LysR_subst-bd"/>
</dbReference>
<evidence type="ECO:0000256" key="4">
    <source>
        <dbReference type="ARBA" id="ARBA00023163"/>
    </source>
</evidence>
<keyword evidence="4" id="KW-0804">Transcription</keyword>
<keyword evidence="3" id="KW-0238">DNA-binding</keyword>
<organism evidence="6 7">
    <name type="scientific">Microbacterium ureisolvens</name>
    <dbReference type="NCBI Taxonomy" id="2781186"/>
    <lineage>
        <taxon>Bacteria</taxon>
        <taxon>Bacillati</taxon>
        <taxon>Actinomycetota</taxon>
        <taxon>Actinomycetes</taxon>
        <taxon>Micrococcales</taxon>
        <taxon>Microbacteriaceae</taxon>
        <taxon>Microbacterium</taxon>
    </lineage>
</organism>
<dbReference type="Proteomes" id="UP000777440">
    <property type="component" value="Unassembled WGS sequence"/>
</dbReference>
<evidence type="ECO:0000259" key="5">
    <source>
        <dbReference type="Pfam" id="PF03466"/>
    </source>
</evidence>
<accession>A0ABS7I2R0</accession>
<evidence type="ECO:0000256" key="1">
    <source>
        <dbReference type="ARBA" id="ARBA00009437"/>
    </source>
</evidence>
<dbReference type="Gene3D" id="3.40.190.10">
    <property type="entry name" value="Periplasmic binding protein-like II"/>
    <property type="match status" value="2"/>
</dbReference>
<dbReference type="EMBL" id="JAEUAX010000009">
    <property type="protein sequence ID" value="MBW9111106.1"/>
    <property type="molecule type" value="Genomic_DNA"/>
</dbReference>
<gene>
    <name evidence="6" type="ORF">JNB61_15095</name>
</gene>
<name>A0ABS7I2R0_9MICO</name>
<keyword evidence="7" id="KW-1185">Reference proteome</keyword>
<proteinExistence type="inferred from homology"/>
<keyword evidence="2" id="KW-0805">Transcription regulation</keyword>
<dbReference type="RefSeq" id="WP_220292165.1">
    <property type="nucleotide sequence ID" value="NZ_JAEUAX010000009.1"/>
</dbReference>
<comment type="caution">
    <text evidence="6">The sequence shown here is derived from an EMBL/GenBank/DDBJ whole genome shotgun (WGS) entry which is preliminary data.</text>
</comment>
<feature type="domain" description="LysR substrate-binding" evidence="5">
    <location>
        <begin position="6"/>
        <end position="192"/>
    </location>
</feature>
<protein>
    <submittedName>
        <fullName evidence="6">Transcriptional regulator</fullName>
    </submittedName>
</protein>
<evidence type="ECO:0000313" key="6">
    <source>
        <dbReference type="EMBL" id="MBW9111106.1"/>
    </source>
</evidence>
<dbReference type="SUPFAM" id="SSF53850">
    <property type="entry name" value="Periplasmic binding protein-like II"/>
    <property type="match status" value="1"/>
</dbReference>
<evidence type="ECO:0000256" key="3">
    <source>
        <dbReference type="ARBA" id="ARBA00023125"/>
    </source>
</evidence>